<dbReference type="SUPFAM" id="SSF53067">
    <property type="entry name" value="Actin-like ATPase domain"/>
    <property type="match status" value="2"/>
</dbReference>
<dbReference type="InterPro" id="IPR050696">
    <property type="entry name" value="FtsA/MreB"/>
</dbReference>
<organism evidence="2 3">
    <name type="scientific">Savagea serpentis</name>
    <dbReference type="NCBI Taxonomy" id="2785297"/>
    <lineage>
        <taxon>Bacteria</taxon>
        <taxon>Bacillati</taxon>
        <taxon>Bacillota</taxon>
        <taxon>Bacilli</taxon>
        <taxon>Bacillales</taxon>
        <taxon>Caryophanaceae</taxon>
        <taxon>Savagea</taxon>
    </lineage>
</organism>
<gene>
    <name evidence="2" type="primary">pilM</name>
    <name evidence="2" type="ORF">IRY55_00445</name>
</gene>
<dbReference type="Proteomes" id="UP000622653">
    <property type="component" value="Unassembled WGS sequence"/>
</dbReference>
<dbReference type="Gene3D" id="3.30.420.40">
    <property type="match status" value="2"/>
</dbReference>
<evidence type="ECO:0000313" key="2">
    <source>
        <dbReference type="EMBL" id="MBF4499811.1"/>
    </source>
</evidence>
<dbReference type="Pfam" id="PF14450">
    <property type="entry name" value="FtsA"/>
    <property type="match status" value="1"/>
</dbReference>
<dbReference type="SMART" id="SM00842">
    <property type="entry name" value="FtsA"/>
    <property type="match status" value="1"/>
</dbReference>
<sequence>MKQLDDEQYEVIDLMQVEHKERAMIDGQIHNVLSVAQVIEQIKEQFEERHGPLKEVNVAAAGRALKTIRGEASIDLSERLLISTEAVQNLELAAVQEAHEQLMKQTKELSTTYYCVGYSVLQYELDGEVIGNLIDQHGQVATIKVIATFLPRVVIESLIHSLERAGLKMSGLTLEPIAAIHVLIPQSMRRLNVALVDIGAGTSDIAITSDNTVSAYGMVPIAGDEITEQLSSHYLLDFPIAEQIKRRWTDGKTVEFEDILGMTYEASYEELLSILSPSIDELAIAISEQILSSNGGHPPQAVMVIGGGSLTPTLTERMSDHLKLPQARVQIRDTKAIKNVIIQDNIQNSPALVTPIGIALAAQESPIQYVSVSVNGRAVRLFELSNLTVGDVLIHAQINVSQLFGKPGLGMTLTVNGQFITVPGEHGTPSIIHRNGELVSIKSPVADGDAIEVIPGQKGKDAVAKISDLIEKIEPLHLTINGETYTIEPTLTLNGNPATLNELLKDRDVIEAKQLTTVGQCLEHCDIELARGESMLVKIDGRPHQLKPSNVLLYMNGQVATPQTAIQNGAVIQLIQQSERTLAQIAKELNLYTTSAISVQFNGELVNMTRMNYTIIVNDEEVTDLQLIVTNEDEVSWQTRPTTNFMFSDVFAHTNFELPTAARAQYQLSRNGSPAEFTDPIFNGDELAVNFF</sequence>
<comment type="caution">
    <text evidence="2">The sequence shown here is derived from an EMBL/GenBank/DDBJ whole genome shotgun (WGS) entry which is preliminary data.</text>
</comment>
<dbReference type="CDD" id="cd24004">
    <property type="entry name" value="ASKHA_NBD_PilM-like"/>
    <property type="match status" value="1"/>
</dbReference>
<dbReference type="PANTHER" id="PTHR32432">
    <property type="entry name" value="CELL DIVISION PROTEIN FTSA-RELATED"/>
    <property type="match status" value="1"/>
</dbReference>
<name>A0A8J7KDA9_9BACL</name>
<evidence type="ECO:0000259" key="1">
    <source>
        <dbReference type="SMART" id="SM00842"/>
    </source>
</evidence>
<dbReference type="EMBL" id="JADKPV010000001">
    <property type="protein sequence ID" value="MBF4499811.1"/>
    <property type="molecule type" value="Genomic_DNA"/>
</dbReference>
<keyword evidence="3" id="KW-1185">Reference proteome</keyword>
<reference evidence="2" key="1">
    <citation type="submission" date="2020-11" db="EMBL/GenBank/DDBJ databases">
        <title>Multidrug resistant novel bacterium Savagea serpentis sp. nov., isolated from the scats of a vine snake (Ahaetulla nasuta).</title>
        <authorList>
            <person name="Venkata Ramana V."/>
            <person name="Vikas Patil S."/>
            <person name="Yogita Lugani V."/>
        </authorList>
    </citation>
    <scope>NUCLEOTIDE SEQUENCE</scope>
    <source>
        <strain evidence="2">SN6</strain>
    </source>
</reference>
<accession>A0A8J7KDA9</accession>
<dbReference type="AlphaFoldDB" id="A0A8J7KDA9"/>
<proteinExistence type="predicted"/>
<dbReference type="PANTHER" id="PTHR32432:SF3">
    <property type="entry name" value="ETHANOLAMINE UTILIZATION PROTEIN EUTJ"/>
    <property type="match status" value="1"/>
</dbReference>
<dbReference type="Gene3D" id="3.30.1490.300">
    <property type="match status" value="1"/>
</dbReference>
<protein>
    <submittedName>
        <fullName evidence="2">Pilus assembly protein PilM</fullName>
    </submittedName>
</protein>
<evidence type="ECO:0000313" key="3">
    <source>
        <dbReference type="Proteomes" id="UP000622653"/>
    </source>
</evidence>
<dbReference type="InterPro" id="IPR043129">
    <property type="entry name" value="ATPase_NBD"/>
</dbReference>
<dbReference type="GO" id="GO:0051301">
    <property type="term" value="P:cell division"/>
    <property type="evidence" value="ECO:0007669"/>
    <property type="project" value="InterPro"/>
</dbReference>
<dbReference type="InterPro" id="IPR003494">
    <property type="entry name" value="SHS2_FtsA"/>
</dbReference>
<feature type="domain" description="SHS2" evidence="1">
    <location>
        <begin position="1"/>
        <end position="183"/>
    </location>
</feature>